<reference evidence="1 2" key="1">
    <citation type="journal article" date="2021" name="J. Hered.">
        <title>A chromosome-level genome assembly of the parasitoid wasp, Cotesia glomerata (Hymenoptera: Braconidae).</title>
        <authorList>
            <person name="Pinto B.J."/>
            <person name="Weis J.J."/>
            <person name="Gamble T."/>
            <person name="Ode P.J."/>
            <person name="Paul R."/>
            <person name="Zaspel J.M."/>
        </authorList>
    </citation>
    <scope>NUCLEOTIDE SEQUENCE [LARGE SCALE GENOMIC DNA]</scope>
    <source>
        <strain evidence="1">CgM1</strain>
    </source>
</reference>
<organism evidence="1 2">
    <name type="scientific">Cotesia glomerata</name>
    <name type="common">Lepidopteran parasitic wasp</name>
    <name type="synonym">Apanteles glomeratus</name>
    <dbReference type="NCBI Taxonomy" id="32391"/>
    <lineage>
        <taxon>Eukaryota</taxon>
        <taxon>Metazoa</taxon>
        <taxon>Ecdysozoa</taxon>
        <taxon>Arthropoda</taxon>
        <taxon>Hexapoda</taxon>
        <taxon>Insecta</taxon>
        <taxon>Pterygota</taxon>
        <taxon>Neoptera</taxon>
        <taxon>Endopterygota</taxon>
        <taxon>Hymenoptera</taxon>
        <taxon>Apocrita</taxon>
        <taxon>Ichneumonoidea</taxon>
        <taxon>Braconidae</taxon>
        <taxon>Microgastrinae</taxon>
        <taxon>Cotesia</taxon>
    </lineage>
</organism>
<proteinExistence type="predicted"/>
<accession>A0AAV7I4S9</accession>
<dbReference type="AlphaFoldDB" id="A0AAV7I4S9"/>
<gene>
    <name evidence="1" type="ORF">KQX54_007207</name>
</gene>
<dbReference type="Proteomes" id="UP000826195">
    <property type="component" value="Unassembled WGS sequence"/>
</dbReference>
<dbReference type="EMBL" id="JAHXZJ010002237">
    <property type="protein sequence ID" value="KAH0546214.1"/>
    <property type="molecule type" value="Genomic_DNA"/>
</dbReference>
<evidence type="ECO:0000313" key="2">
    <source>
        <dbReference type="Proteomes" id="UP000826195"/>
    </source>
</evidence>
<sequence length="165" mass="18857">MKRSALSSEFAGNAKRITTLHLTSTARSICSQNSAKYKRGLVYRKNPSNDPYKISLSRMLFAQRISNRENSCDFMTSHYAPVSLKNGPQNGTSSSFLVPHINRCLRRDKQCSVFCPRHNAGSHTTHYTHDTSLSQNRHKQLDLNYYTPVLILISIYPKCFENRVD</sequence>
<protein>
    <submittedName>
        <fullName evidence="1">Uncharacterized protein</fullName>
    </submittedName>
</protein>
<keyword evidence="2" id="KW-1185">Reference proteome</keyword>
<comment type="caution">
    <text evidence="1">The sequence shown here is derived from an EMBL/GenBank/DDBJ whole genome shotgun (WGS) entry which is preliminary data.</text>
</comment>
<evidence type="ECO:0000313" key="1">
    <source>
        <dbReference type="EMBL" id="KAH0546214.1"/>
    </source>
</evidence>
<name>A0AAV7I4S9_COTGL</name>